<name>A0A3E0VEF7_9MICO</name>
<evidence type="ECO:0000256" key="1">
    <source>
        <dbReference type="SAM" id="Phobius"/>
    </source>
</evidence>
<feature type="transmembrane region" description="Helical" evidence="1">
    <location>
        <begin position="20"/>
        <end position="39"/>
    </location>
</feature>
<reference evidence="2 3" key="1">
    <citation type="submission" date="2017-04" db="EMBL/GenBank/DDBJ databases">
        <title>Comparative genome analysis of Subtercola boreus.</title>
        <authorList>
            <person name="Cho Y.-J."/>
            <person name="Cho A."/>
            <person name="Kim O.-S."/>
            <person name="Lee J.-I."/>
        </authorList>
    </citation>
    <scope>NUCLEOTIDE SEQUENCE [LARGE SCALE GENOMIC DNA]</scope>
    <source>
        <strain evidence="2 3">K300</strain>
    </source>
</reference>
<keyword evidence="3" id="KW-1185">Reference proteome</keyword>
<feature type="transmembrane region" description="Helical" evidence="1">
    <location>
        <begin position="45"/>
        <end position="68"/>
    </location>
</feature>
<evidence type="ECO:0000313" key="2">
    <source>
        <dbReference type="EMBL" id="RFA07848.1"/>
    </source>
</evidence>
<evidence type="ECO:0000313" key="3">
    <source>
        <dbReference type="Proteomes" id="UP000256486"/>
    </source>
</evidence>
<keyword evidence="1" id="KW-0472">Membrane</keyword>
<keyword evidence="1" id="KW-1133">Transmembrane helix</keyword>
<dbReference type="Proteomes" id="UP000256486">
    <property type="component" value="Unassembled WGS sequence"/>
</dbReference>
<protein>
    <submittedName>
        <fullName evidence="2">Uncharacterized protein</fullName>
    </submittedName>
</protein>
<dbReference type="EMBL" id="NBWZ01000001">
    <property type="protein sequence ID" value="RFA07848.1"/>
    <property type="molecule type" value="Genomic_DNA"/>
</dbReference>
<dbReference type="AlphaFoldDB" id="A0A3E0VEF7"/>
<comment type="caution">
    <text evidence="2">The sequence shown here is derived from an EMBL/GenBank/DDBJ whole genome shotgun (WGS) entry which is preliminary data.</text>
</comment>
<keyword evidence="1" id="KW-0812">Transmembrane</keyword>
<organism evidence="2 3">
    <name type="scientific">Subtercola boreus</name>
    <dbReference type="NCBI Taxonomy" id="120213"/>
    <lineage>
        <taxon>Bacteria</taxon>
        <taxon>Bacillati</taxon>
        <taxon>Actinomycetota</taxon>
        <taxon>Actinomycetes</taxon>
        <taxon>Micrococcales</taxon>
        <taxon>Microbacteriaceae</taxon>
        <taxon>Subtercola</taxon>
    </lineage>
</organism>
<proteinExistence type="predicted"/>
<feature type="transmembrane region" description="Helical" evidence="1">
    <location>
        <begin position="146"/>
        <end position="164"/>
    </location>
</feature>
<accession>A0A3E0VEF7</accession>
<gene>
    <name evidence="2" type="ORF">B7R54_00440</name>
</gene>
<sequence length="169" mass="18328">MIPGRSAGVLARPAAEIARLAIGSIVVLLILTVVGIHRYPGSELVFFVVLGVVGTSVLGAGTLHYVAFYRAADEVRHGYTTLERSYQEVEKLDPVSGRTIRAAGEPYLDQKTRADRIATGFDLSAHSPAAAVPSDPYRQYRSRWQWTLLGVGVAASILAFLFRLSEGTR</sequence>